<feature type="transmembrane region" description="Helical" evidence="7">
    <location>
        <begin position="64"/>
        <end position="83"/>
    </location>
</feature>
<dbReference type="PANTHER" id="PTHR33884">
    <property type="entry name" value="UPF0410 PROTEIN YMGE"/>
    <property type="match status" value="1"/>
</dbReference>
<dbReference type="Pfam" id="PF04226">
    <property type="entry name" value="Transgly_assoc"/>
    <property type="match status" value="1"/>
</dbReference>
<evidence type="ECO:0000256" key="1">
    <source>
        <dbReference type="ARBA" id="ARBA00004651"/>
    </source>
</evidence>
<protein>
    <submittedName>
        <fullName evidence="8">GlsB/YeaQ/YmgE family stress response membrane protein</fullName>
    </submittedName>
</protein>
<keyword evidence="6 7" id="KW-0472">Membrane</keyword>
<dbReference type="PANTHER" id="PTHR33884:SF3">
    <property type="entry name" value="UPF0410 PROTEIN YMGE"/>
    <property type="match status" value="1"/>
</dbReference>
<comment type="similarity">
    <text evidence="2">Belongs to the UPF0410 family.</text>
</comment>
<keyword evidence="5 7" id="KW-1133">Transmembrane helix</keyword>
<dbReference type="KEGG" id="pbro:HOP40_31515"/>
<name>A0A6M6JTI1_9PSEU</name>
<keyword evidence="3" id="KW-1003">Cell membrane</keyword>
<dbReference type="InterPro" id="IPR007341">
    <property type="entry name" value="Transgly_assoc"/>
</dbReference>
<evidence type="ECO:0000256" key="6">
    <source>
        <dbReference type="ARBA" id="ARBA00023136"/>
    </source>
</evidence>
<dbReference type="EMBL" id="CP053564">
    <property type="protein sequence ID" value="QJY49739.1"/>
    <property type="molecule type" value="Genomic_DNA"/>
</dbReference>
<evidence type="ECO:0000256" key="5">
    <source>
        <dbReference type="ARBA" id="ARBA00022989"/>
    </source>
</evidence>
<gene>
    <name evidence="8" type="ORF">HOP40_31515</name>
</gene>
<dbReference type="AlphaFoldDB" id="A0A6M6JTI1"/>
<evidence type="ECO:0000313" key="8">
    <source>
        <dbReference type="EMBL" id="QJY49739.1"/>
    </source>
</evidence>
<sequence length="91" mass="9412">MGVIGTIIGWVVFGLIAGFIARAIVPGKDHIGIARTIAVGVVGSILGGLIFGLLTGGFRGFQPAGWIGSIIGAVIVLVVYNRVTGRKRNRL</sequence>
<evidence type="ECO:0000256" key="3">
    <source>
        <dbReference type="ARBA" id="ARBA00022475"/>
    </source>
</evidence>
<dbReference type="Proteomes" id="UP000505377">
    <property type="component" value="Chromosome"/>
</dbReference>
<keyword evidence="9" id="KW-1185">Reference proteome</keyword>
<evidence type="ECO:0000256" key="2">
    <source>
        <dbReference type="ARBA" id="ARBA00011006"/>
    </source>
</evidence>
<comment type="subcellular location">
    <subcellularLocation>
        <location evidence="1">Cell membrane</location>
        <topology evidence="1">Multi-pass membrane protein</topology>
    </subcellularLocation>
</comment>
<organism evidence="8 9">
    <name type="scientific">Pseudonocardia broussonetiae</name>
    <dbReference type="NCBI Taxonomy" id="2736640"/>
    <lineage>
        <taxon>Bacteria</taxon>
        <taxon>Bacillati</taxon>
        <taxon>Actinomycetota</taxon>
        <taxon>Actinomycetes</taxon>
        <taxon>Pseudonocardiales</taxon>
        <taxon>Pseudonocardiaceae</taxon>
        <taxon>Pseudonocardia</taxon>
    </lineage>
</organism>
<feature type="transmembrane region" description="Helical" evidence="7">
    <location>
        <begin position="37"/>
        <end position="58"/>
    </location>
</feature>
<keyword evidence="4 7" id="KW-0812">Transmembrane</keyword>
<proteinExistence type="inferred from homology"/>
<dbReference type="GO" id="GO:0005886">
    <property type="term" value="C:plasma membrane"/>
    <property type="evidence" value="ECO:0007669"/>
    <property type="project" value="UniProtKB-SubCell"/>
</dbReference>
<evidence type="ECO:0000256" key="7">
    <source>
        <dbReference type="SAM" id="Phobius"/>
    </source>
</evidence>
<reference evidence="8 9" key="1">
    <citation type="submission" date="2020-05" db="EMBL/GenBank/DDBJ databases">
        <authorList>
            <person name="Mo P."/>
        </authorList>
    </citation>
    <scope>NUCLEOTIDE SEQUENCE [LARGE SCALE GENOMIC DNA]</scope>
    <source>
        <strain evidence="8 9">Gen01</strain>
    </source>
</reference>
<evidence type="ECO:0000256" key="4">
    <source>
        <dbReference type="ARBA" id="ARBA00022692"/>
    </source>
</evidence>
<accession>A0A6M6JTI1</accession>
<evidence type="ECO:0000313" key="9">
    <source>
        <dbReference type="Proteomes" id="UP000505377"/>
    </source>
</evidence>
<dbReference type="RefSeq" id="WP_172166264.1">
    <property type="nucleotide sequence ID" value="NZ_CP053564.1"/>
</dbReference>
<feature type="transmembrane region" description="Helical" evidence="7">
    <location>
        <begin position="6"/>
        <end position="25"/>
    </location>
</feature>